<keyword evidence="6" id="KW-1185">Reference proteome</keyword>
<evidence type="ECO:0000313" key="5">
    <source>
        <dbReference type="EMBL" id="GMN42050.1"/>
    </source>
</evidence>
<name>A0AA87ZYD7_FICCA</name>
<accession>A0AA87ZYD7</accession>
<dbReference type="SMART" id="SM00343">
    <property type="entry name" value="ZnF_C2HC"/>
    <property type="match status" value="1"/>
</dbReference>
<dbReference type="PANTHER" id="PTHR34482:SF47">
    <property type="entry name" value="CCHC-TYPE DOMAIN-CONTAINING PROTEIN"/>
    <property type="match status" value="1"/>
</dbReference>
<dbReference type="InterPro" id="IPR036875">
    <property type="entry name" value="Znf_CCHC_sf"/>
</dbReference>
<evidence type="ECO:0000256" key="1">
    <source>
        <dbReference type="PROSITE-ProRule" id="PRU00047"/>
    </source>
</evidence>
<dbReference type="SUPFAM" id="SSF57756">
    <property type="entry name" value="Retrovirus zinc finger-like domains"/>
    <property type="match status" value="1"/>
</dbReference>
<sequence>MVRPRRTIPVNPPVPDLATVVANLQRQLLEQQQETIRLRDQIAQLNQRPQVDEIPPPVHQAPPVYRVPPVVPPVPEVRQEIPRNAEIPMAQVGEQANVQPVREDLLYERFRRMNAPEFEGLTDPVAADNWLIDIQVILDFMRLTEQEKVLCASFALKKDARHWWTTVQMRRDVMAMIQQDEFTSLQQGSMTVMEAVQKFEQLARMCPELVQTEKEKVRRMMKMFRTDIAKQVSAGDNMPTLVSDCVSRAIRAEYWINRDKEARAQIFKARKEEKAVVKQTQPRQNTESNQKGQTSNPNQNVKQFGRNKRKGNFTGQGQQRNFPQKRNNRGREGNSVDYPTCAKCDKKHQGVCRIGTNACYLCGKEGHYARNCNQNFQNQNPPYPNRNAPSQLHAVQAKIEGPSISQGRLEAPEPQARIFAYTRGDAEAGTSQVVTGQISITTPDTIAAYDAIALFDSGATHSFVSLEFGQKGRFAAKIEEEIEWEDRLLVEGKQGKKTLEGEEEQGSKPKFWPVLGAVLASFWGALVADFQGKGGCKEYDTQRCPSKFELITGHSSFKRGWLYLLSESSLSYVYAVGGSLHHGWHLKPSQVRRCQDSRGKGRIDRSDLLQSALLAHKLVELSLEMIQPALAIEHGGCVPSHVLNLSQVVAGVVSRGYQRLDRSRVGGLSVTASRAHPARVFVSVSLLPSEALPVGATTPSVTRSSSAWACVVLGHPSDVEVDECSMIRLKLGCRGPGNPDCLARPWLEWSGAQEVSVSFGCWKGGGPPSRAKILMPKKPLATTPNVIGWSDQALLADLSARATQPGRLPKAPGSGVPPAPARVAPVRANDDGWRCDVVQQWVGEVCC</sequence>
<dbReference type="Pfam" id="PF03732">
    <property type="entry name" value="Retrotrans_gag"/>
    <property type="match status" value="1"/>
</dbReference>
<feature type="region of interest" description="Disordered" evidence="3">
    <location>
        <begin position="272"/>
        <end position="338"/>
    </location>
</feature>
<dbReference type="Gene3D" id="4.10.60.10">
    <property type="entry name" value="Zinc finger, CCHC-type"/>
    <property type="match status" value="1"/>
</dbReference>
<keyword evidence="1" id="KW-0863">Zinc-finger</keyword>
<dbReference type="InterPro" id="IPR001878">
    <property type="entry name" value="Znf_CCHC"/>
</dbReference>
<dbReference type="Proteomes" id="UP001187192">
    <property type="component" value="Unassembled WGS sequence"/>
</dbReference>
<keyword evidence="1" id="KW-0479">Metal-binding</keyword>
<feature type="compositionally biased region" description="Polar residues" evidence="3">
    <location>
        <begin position="313"/>
        <end position="325"/>
    </location>
</feature>
<dbReference type="Pfam" id="PF00098">
    <property type="entry name" value="zf-CCHC"/>
    <property type="match status" value="1"/>
</dbReference>
<evidence type="ECO:0000256" key="2">
    <source>
        <dbReference type="SAM" id="Coils"/>
    </source>
</evidence>
<reference evidence="5" key="1">
    <citation type="submission" date="2023-07" db="EMBL/GenBank/DDBJ databases">
        <title>draft genome sequence of fig (Ficus carica).</title>
        <authorList>
            <person name="Takahashi T."/>
            <person name="Nishimura K."/>
        </authorList>
    </citation>
    <scope>NUCLEOTIDE SEQUENCE</scope>
</reference>
<dbReference type="PROSITE" id="PS50158">
    <property type="entry name" value="ZF_CCHC"/>
    <property type="match status" value="1"/>
</dbReference>
<dbReference type="InterPro" id="IPR005162">
    <property type="entry name" value="Retrotrans_gag_dom"/>
</dbReference>
<dbReference type="GO" id="GO:0003676">
    <property type="term" value="F:nucleic acid binding"/>
    <property type="evidence" value="ECO:0007669"/>
    <property type="project" value="InterPro"/>
</dbReference>
<proteinExistence type="predicted"/>
<protein>
    <recommendedName>
        <fullName evidence="4">CCHC-type domain-containing protein</fullName>
    </recommendedName>
</protein>
<feature type="compositionally biased region" description="Polar residues" evidence="3">
    <location>
        <begin position="278"/>
        <end position="302"/>
    </location>
</feature>
<feature type="coiled-coil region" evidence="2">
    <location>
        <begin position="21"/>
        <end position="48"/>
    </location>
</feature>
<evidence type="ECO:0000256" key="3">
    <source>
        <dbReference type="SAM" id="MobiDB-lite"/>
    </source>
</evidence>
<dbReference type="GO" id="GO:0008270">
    <property type="term" value="F:zinc ion binding"/>
    <property type="evidence" value="ECO:0007669"/>
    <property type="project" value="UniProtKB-KW"/>
</dbReference>
<evidence type="ECO:0000313" key="6">
    <source>
        <dbReference type="Proteomes" id="UP001187192"/>
    </source>
</evidence>
<dbReference type="Pfam" id="PF08284">
    <property type="entry name" value="RVP_2"/>
    <property type="match status" value="1"/>
</dbReference>
<evidence type="ECO:0000259" key="4">
    <source>
        <dbReference type="PROSITE" id="PS50158"/>
    </source>
</evidence>
<keyword evidence="2" id="KW-0175">Coiled coil</keyword>
<gene>
    <name evidence="5" type="ORF">TIFTF001_011264</name>
</gene>
<dbReference type="AlphaFoldDB" id="A0AA87ZYD7"/>
<feature type="domain" description="CCHC-type" evidence="4">
    <location>
        <begin position="359"/>
        <end position="374"/>
    </location>
</feature>
<comment type="caution">
    <text evidence="5">The sequence shown here is derived from an EMBL/GenBank/DDBJ whole genome shotgun (WGS) entry which is preliminary data.</text>
</comment>
<dbReference type="PANTHER" id="PTHR34482">
    <property type="entry name" value="DNA DAMAGE-INDUCIBLE PROTEIN 1-LIKE"/>
    <property type="match status" value="1"/>
</dbReference>
<organism evidence="5 6">
    <name type="scientific">Ficus carica</name>
    <name type="common">Common fig</name>
    <dbReference type="NCBI Taxonomy" id="3494"/>
    <lineage>
        <taxon>Eukaryota</taxon>
        <taxon>Viridiplantae</taxon>
        <taxon>Streptophyta</taxon>
        <taxon>Embryophyta</taxon>
        <taxon>Tracheophyta</taxon>
        <taxon>Spermatophyta</taxon>
        <taxon>Magnoliopsida</taxon>
        <taxon>eudicotyledons</taxon>
        <taxon>Gunneridae</taxon>
        <taxon>Pentapetalae</taxon>
        <taxon>rosids</taxon>
        <taxon>fabids</taxon>
        <taxon>Rosales</taxon>
        <taxon>Moraceae</taxon>
        <taxon>Ficeae</taxon>
        <taxon>Ficus</taxon>
    </lineage>
</organism>
<dbReference type="EMBL" id="BTGU01000013">
    <property type="protein sequence ID" value="GMN42050.1"/>
    <property type="molecule type" value="Genomic_DNA"/>
</dbReference>
<keyword evidence="1" id="KW-0862">Zinc</keyword>